<dbReference type="OrthoDB" id="2384350at2759"/>
<gene>
    <name evidence="3" type="ORF">TRAPUB_7249</name>
</gene>
<sequence length="1137" mass="118660">MDSKKRTRSQTTLDAFVSVNLARSPLKQARSALRHTPPHRPAPPQPHTDSRPRSTSPDNATEGKLKRPLSPGKDAAVHHERDFKRARHNLAVFPRRPSAHTSDHPPQQSSSAYRRAVSVPAISSVVPLLDLNNVPPSPRRSPTKFRIASVPPESKPPDQPLPALQLTIQPPSPSIPPERAFLRTEASKSDQPLPALQVTQLSIRPPSPVIPPEPQHESPPSPLSPLSPLPLTEDELMPVDPAPAPSTSNSTSTATSESKAIPMPTSESRPSRLPVSSIVSRMKPKTPAPAKKARSKAFAPSVRTTRSTALRQKKVEEEAKTKAHPAAGPSATPHRRRSMSLSSYAQPTAASSAKASPVKPSSSRPSTVAPPSGAFTFTSTPRMSNLLPGAAGSSRPRPPGSSTGTSTGTLQLNSSLSTLNQALERLNAPAPTRASTSMGFHRDRPSGESEDDGDRTALRSSTGESGRPGSALAGKALASVKPLAAHGKEVKTMKTMKQTTLMLPPPLPAPDTVKARGVPLTEKSMPATNARKDHMEEEEDPREDARKKQVSLALAPSMGKLRNSLGFALPPSTPSARPALPTPSSSAARTSTGALPQKRVFPAATPSGGRALFGGIPAPSGSGSGITKIGPPTGARSSLGAGRGGLGFGLGARTSLGMGARRGGMATRVLQRASKKSSLPVVIGSPVKGGARADVAAEEDVMDVSEEGGEGEKTTQEKIGDWLRNASADVLRDLGHTEEEGADAQPQHEDTSANGAVVDGQPSSDAAGPPPSSEGEGSAESAAREAEREREREARRNASRRASMASQLLSQSLSALPDTPPGAVAAKDKGKGRAMSSSWPVPGEQVRRPEGTQSETGAGAGEMPPPPVPPARATRHNTRQATGALATPPSRPPEPSGSKGKEKEKGVQDSPGALAVLRGCTIFVDVRTEEGDDAGGLFVDMLRGLGAKMATRVGSRCTHVVYKNGLMSTLTRYRLVKDPKPLVVGIAWVVECVEKRQRVEETRFLVDLAMANVAGVNRRRKSMLPKSIFASPGADGKTGGGGAGAASGPAVSPASSSDSSFRANGPAADTSMGRFARGFAGDRSTEVSSPTGLAGEEDADSSMQSNGGARAGGDRDGEESLPPLEKARRRRSMLPAR</sequence>
<comment type="caution">
    <text evidence="3">The sequence shown here is derived from an EMBL/GenBank/DDBJ whole genome shotgun (WGS) entry which is preliminary data.</text>
</comment>
<feature type="compositionally biased region" description="Pro residues" evidence="1">
    <location>
        <begin position="205"/>
        <end position="228"/>
    </location>
</feature>
<feature type="compositionally biased region" description="Low complexity" evidence="1">
    <location>
        <begin position="245"/>
        <end position="258"/>
    </location>
</feature>
<dbReference type="EMBL" id="MNAD01001692">
    <property type="protein sequence ID" value="OJT02222.1"/>
    <property type="molecule type" value="Genomic_DNA"/>
</dbReference>
<feature type="compositionally biased region" description="Gly residues" evidence="1">
    <location>
        <begin position="1036"/>
        <end position="1045"/>
    </location>
</feature>
<proteinExistence type="predicted"/>
<feature type="region of interest" description="Disordered" evidence="1">
    <location>
        <begin position="501"/>
        <end position="551"/>
    </location>
</feature>
<feature type="compositionally biased region" description="Low complexity" evidence="1">
    <location>
        <begin position="762"/>
        <end position="781"/>
    </location>
</feature>
<feature type="region of interest" description="Disordered" evidence="1">
    <location>
        <begin position="129"/>
        <end position="475"/>
    </location>
</feature>
<feature type="compositionally biased region" description="Low complexity" evidence="1">
    <location>
        <begin position="800"/>
        <end position="816"/>
    </location>
</feature>
<dbReference type="OMA" id="HEDTSAN"/>
<dbReference type="Proteomes" id="UP000184267">
    <property type="component" value="Unassembled WGS sequence"/>
</dbReference>
<feature type="compositionally biased region" description="Low complexity" evidence="1">
    <location>
        <begin position="568"/>
        <end position="592"/>
    </location>
</feature>
<evidence type="ECO:0000313" key="4">
    <source>
        <dbReference type="Proteomes" id="UP000184267"/>
    </source>
</evidence>
<feature type="region of interest" description="Disordered" evidence="1">
    <location>
        <begin position="21"/>
        <end position="116"/>
    </location>
</feature>
<feature type="compositionally biased region" description="Basic and acidic residues" evidence="1">
    <location>
        <begin position="710"/>
        <end position="721"/>
    </location>
</feature>
<evidence type="ECO:0000313" key="3">
    <source>
        <dbReference type="EMBL" id="OJT02222.1"/>
    </source>
</evidence>
<feature type="domain" description="BRCT" evidence="2">
    <location>
        <begin position="912"/>
        <end position="1006"/>
    </location>
</feature>
<reference evidence="3 4" key="1">
    <citation type="submission" date="2016-10" db="EMBL/GenBank/DDBJ databases">
        <title>Genome sequence of the basidiomycete white-rot fungus Trametes pubescens.</title>
        <authorList>
            <person name="Makela M.R."/>
            <person name="Granchi Z."/>
            <person name="Peng M."/>
            <person name="De Vries R.P."/>
            <person name="Grigoriev I."/>
            <person name="Riley R."/>
            <person name="Hilden K."/>
        </authorList>
    </citation>
    <scope>NUCLEOTIDE SEQUENCE [LARGE SCALE GENOMIC DNA]</scope>
    <source>
        <strain evidence="3 4">FBCC735</strain>
    </source>
</reference>
<feature type="compositionally biased region" description="Basic residues" evidence="1">
    <location>
        <begin position="1127"/>
        <end position="1137"/>
    </location>
</feature>
<dbReference type="Pfam" id="PF00533">
    <property type="entry name" value="BRCT"/>
    <property type="match status" value="1"/>
</dbReference>
<feature type="region of interest" description="Disordered" evidence="1">
    <location>
        <begin position="685"/>
        <end position="911"/>
    </location>
</feature>
<organism evidence="3 4">
    <name type="scientific">Trametes pubescens</name>
    <name type="common">White-rot fungus</name>
    <dbReference type="NCBI Taxonomy" id="154538"/>
    <lineage>
        <taxon>Eukaryota</taxon>
        <taxon>Fungi</taxon>
        <taxon>Dikarya</taxon>
        <taxon>Basidiomycota</taxon>
        <taxon>Agaricomycotina</taxon>
        <taxon>Agaricomycetes</taxon>
        <taxon>Polyporales</taxon>
        <taxon>Polyporaceae</taxon>
        <taxon>Trametes</taxon>
    </lineage>
</organism>
<evidence type="ECO:0000259" key="2">
    <source>
        <dbReference type="PROSITE" id="PS50172"/>
    </source>
</evidence>
<dbReference type="InterPro" id="IPR001357">
    <property type="entry name" value="BRCT_dom"/>
</dbReference>
<feature type="compositionally biased region" description="Low complexity" evidence="1">
    <location>
        <begin position="347"/>
        <end position="367"/>
    </location>
</feature>
<evidence type="ECO:0000256" key="1">
    <source>
        <dbReference type="SAM" id="MobiDB-lite"/>
    </source>
</evidence>
<dbReference type="PROSITE" id="PS50172">
    <property type="entry name" value="BRCT"/>
    <property type="match status" value="1"/>
</dbReference>
<name>A0A1M2V3Q0_TRAPU</name>
<feature type="compositionally biased region" description="Low complexity" evidence="1">
    <location>
        <begin position="388"/>
        <end position="423"/>
    </location>
</feature>
<dbReference type="CDD" id="cd17716">
    <property type="entry name" value="BRCT_microcephalin_rpt1"/>
    <property type="match status" value="1"/>
</dbReference>
<feature type="compositionally biased region" description="Basic and acidic residues" evidence="1">
    <location>
        <begin position="782"/>
        <end position="796"/>
    </location>
</feature>
<feature type="compositionally biased region" description="Basic and acidic residues" evidence="1">
    <location>
        <begin position="730"/>
        <end position="739"/>
    </location>
</feature>
<dbReference type="AlphaFoldDB" id="A0A1M2V3Q0"/>
<dbReference type="InterPro" id="IPR036420">
    <property type="entry name" value="BRCT_dom_sf"/>
</dbReference>
<dbReference type="SUPFAM" id="SSF52113">
    <property type="entry name" value="BRCT domain"/>
    <property type="match status" value="1"/>
</dbReference>
<feature type="compositionally biased region" description="Acidic residues" evidence="1">
    <location>
        <begin position="696"/>
        <end position="709"/>
    </location>
</feature>
<feature type="region of interest" description="Disordered" evidence="1">
    <location>
        <begin position="1027"/>
        <end position="1137"/>
    </location>
</feature>
<accession>A0A1M2V3Q0</accession>
<dbReference type="STRING" id="154538.A0A1M2V3Q0"/>
<feature type="compositionally biased region" description="Low complexity" evidence="1">
    <location>
        <begin position="1046"/>
        <end position="1060"/>
    </location>
</feature>
<protein>
    <recommendedName>
        <fullName evidence="2">BRCT domain-containing protein</fullName>
    </recommendedName>
</protein>
<feature type="region of interest" description="Disordered" evidence="1">
    <location>
        <begin position="563"/>
        <end position="640"/>
    </location>
</feature>
<keyword evidence="4" id="KW-1185">Reference proteome</keyword>
<dbReference type="Gene3D" id="3.40.50.10190">
    <property type="entry name" value="BRCT domain"/>
    <property type="match status" value="1"/>
</dbReference>